<dbReference type="EMBL" id="JRMQ02000004">
    <property type="protein sequence ID" value="TLE02101.1"/>
    <property type="molecule type" value="Genomic_DNA"/>
</dbReference>
<feature type="domain" description="Pyridoxamine kinase/Phosphomethylpyrimidine kinase" evidence="7">
    <location>
        <begin position="37"/>
        <end position="280"/>
    </location>
</feature>
<organism evidence="8 9">
    <name type="scientific">Helicobacter japonicus</name>
    <dbReference type="NCBI Taxonomy" id="425400"/>
    <lineage>
        <taxon>Bacteria</taxon>
        <taxon>Pseudomonadati</taxon>
        <taxon>Campylobacterota</taxon>
        <taxon>Epsilonproteobacteria</taxon>
        <taxon>Campylobacterales</taxon>
        <taxon>Helicobacteraceae</taxon>
        <taxon>Helicobacter</taxon>
    </lineage>
</organism>
<keyword evidence="3 8" id="KW-0808">Transferase</keyword>
<keyword evidence="4" id="KW-0547">Nucleotide-binding</keyword>
<dbReference type="FunFam" id="3.40.1190.20:FF:000003">
    <property type="entry name" value="Phosphomethylpyrimidine kinase ThiD"/>
    <property type="match status" value="1"/>
</dbReference>
<evidence type="ECO:0000256" key="6">
    <source>
        <dbReference type="ARBA" id="ARBA00022840"/>
    </source>
</evidence>
<reference evidence="8 9" key="1">
    <citation type="journal article" date="2014" name="Genome Announc.">
        <title>Draft genome sequences of eight enterohepatic helicobacter species isolated from both laboratory and wild rodents.</title>
        <authorList>
            <person name="Sheh A."/>
            <person name="Shen Z."/>
            <person name="Fox J.G."/>
        </authorList>
    </citation>
    <scope>NUCLEOTIDE SEQUENCE [LARGE SCALE GENOMIC DNA]</scope>
    <source>
        <strain evidence="8 9">MIT 01-6451</strain>
    </source>
</reference>
<dbReference type="NCBIfam" id="TIGR00097">
    <property type="entry name" value="HMP-P_kinase"/>
    <property type="match status" value="1"/>
</dbReference>
<dbReference type="Proteomes" id="UP000029707">
    <property type="component" value="Unassembled WGS sequence"/>
</dbReference>
<dbReference type="Gene3D" id="3.40.1190.20">
    <property type="match status" value="1"/>
</dbReference>
<dbReference type="GO" id="GO:0009228">
    <property type="term" value="P:thiamine biosynthetic process"/>
    <property type="evidence" value="ECO:0007669"/>
    <property type="project" value="InterPro"/>
</dbReference>
<dbReference type="GO" id="GO:0005524">
    <property type="term" value="F:ATP binding"/>
    <property type="evidence" value="ECO:0007669"/>
    <property type="project" value="UniProtKB-KW"/>
</dbReference>
<dbReference type="RefSeq" id="WP_084707939.1">
    <property type="nucleotide sequence ID" value="NZ_CAJUDB010000010.1"/>
</dbReference>
<keyword evidence="5 8" id="KW-0418">Kinase</keyword>
<dbReference type="InterPro" id="IPR013749">
    <property type="entry name" value="PM/HMP-P_kinase-1"/>
</dbReference>
<dbReference type="InterPro" id="IPR004399">
    <property type="entry name" value="HMP/HMP-P_kinase_dom"/>
</dbReference>
<evidence type="ECO:0000256" key="4">
    <source>
        <dbReference type="ARBA" id="ARBA00022741"/>
    </source>
</evidence>
<evidence type="ECO:0000256" key="1">
    <source>
        <dbReference type="ARBA" id="ARBA00004948"/>
    </source>
</evidence>
<dbReference type="OrthoDB" id="9810880at2"/>
<dbReference type="Pfam" id="PF08543">
    <property type="entry name" value="Phos_pyr_kin"/>
    <property type="match status" value="1"/>
</dbReference>
<proteinExistence type="predicted"/>
<dbReference type="PANTHER" id="PTHR20858">
    <property type="entry name" value="PHOSPHOMETHYLPYRIMIDINE KINASE"/>
    <property type="match status" value="1"/>
</dbReference>
<dbReference type="GO" id="GO:0005829">
    <property type="term" value="C:cytosol"/>
    <property type="evidence" value="ECO:0007669"/>
    <property type="project" value="TreeGrafter"/>
</dbReference>
<keyword evidence="9" id="KW-1185">Reference proteome</keyword>
<evidence type="ECO:0000259" key="7">
    <source>
        <dbReference type="Pfam" id="PF08543"/>
    </source>
</evidence>
<dbReference type="EC" id="2.7.1.49" evidence="2"/>
<dbReference type="STRING" id="425400.LS65_06545"/>
<evidence type="ECO:0000256" key="3">
    <source>
        <dbReference type="ARBA" id="ARBA00022679"/>
    </source>
</evidence>
<comment type="caution">
    <text evidence="8">The sequence shown here is derived from an EMBL/GenBank/DDBJ whole genome shotgun (WGS) entry which is preliminary data.</text>
</comment>
<dbReference type="PANTHER" id="PTHR20858:SF17">
    <property type="entry name" value="HYDROXYMETHYLPYRIMIDINE_PHOSPHOMETHYLPYRIMIDINE KINASE THI20-RELATED"/>
    <property type="match status" value="1"/>
</dbReference>
<evidence type="ECO:0000256" key="2">
    <source>
        <dbReference type="ARBA" id="ARBA00012135"/>
    </source>
</evidence>
<name>A0A4U8TND4_9HELI</name>
<evidence type="ECO:0000313" key="9">
    <source>
        <dbReference type="Proteomes" id="UP000029707"/>
    </source>
</evidence>
<dbReference type="GO" id="GO:0008902">
    <property type="term" value="F:hydroxymethylpyrimidine kinase activity"/>
    <property type="evidence" value="ECO:0007669"/>
    <property type="project" value="UniProtKB-EC"/>
</dbReference>
<dbReference type="InterPro" id="IPR029056">
    <property type="entry name" value="Ribokinase-like"/>
</dbReference>
<dbReference type="GO" id="GO:0008972">
    <property type="term" value="F:phosphomethylpyrimidine kinase activity"/>
    <property type="evidence" value="ECO:0007669"/>
    <property type="project" value="InterPro"/>
</dbReference>
<dbReference type="UniPathway" id="UPA00060">
    <property type="reaction ID" value="UER00138"/>
</dbReference>
<comment type="pathway">
    <text evidence="1">Cofactor biosynthesis; thiamine diphosphate biosynthesis.</text>
</comment>
<dbReference type="GO" id="GO:0009229">
    <property type="term" value="P:thiamine diphosphate biosynthetic process"/>
    <property type="evidence" value="ECO:0007669"/>
    <property type="project" value="UniProtKB-UniPathway"/>
</dbReference>
<keyword evidence="6" id="KW-0067">ATP-binding</keyword>
<sequence length="284" mass="30836">MNTPNPLSQNKAKDSESRILEPQTQCAIPILTIAGSDCSGGAGIQADLKTFSAHKLFGMSVILSVVAENTSRVISSYDVPISAINEQIEAVFEDIPPCATKIGMLGSSAIIDCIANNLRFYKPQNIVLDPVMFAKNGFPLMPQKIRNHFKQKILSLCDVLTPNIPEAQELCGFDIHNIQDMKKAAQCLYNMGAKAILLKGGHSKENADDIFYNGKDFHILPSPKINTKNTHGTGCTLSSAIACNLALGFDSLSAIQRAKEYVFNAILYSLNLGKGNGPTNHFYK</sequence>
<evidence type="ECO:0000313" key="8">
    <source>
        <dbReference type="EMBL" id="TLE02101.1"/>
    </source>
</evidence>
<evidence type="ECO:0000256" key="5">
    <source>
        <dbReference type="ARBA" id="ARBA00022777"/>
    </source>
</evidence>
<protein>
    <recommendedName>
        <fullName evidence="2">hydroxymethylpyrimidine kinase</fullName>
        <ecNumber evidence="2">2.7.1.49</ecNumber>
    </recommendedName>
</protein>
<dbReference type="AlphaFoldDB" id="A0A4U8TND4"/>
<accession>A0A4U8TND4</accession>
<dbReference type="SUPFAM" id="SSF53613">
    <property type="entry name" value="Ribokinase-like"/>
    <property type="match status" value="1"/>
</dbReference>
<dbReference type="CDD" id="cd01169">
    <property type="entry name" value="HMPP_kinase"/>
    <property type="match status" value="1"/>
</dbReference>
<gene>
    <name evidence="8" type="primary">thiD</name>
    <name evidence="8" type="ORF">LS65_004600</name>
</gene>